<dbReference type="PANTHER" id="PTHR11575:SF24">
    <property type="entry name" value="5'-NUCLEOTIDASE"/>
    <property type="match status" value="1"/>
</dbReference>
<dbReference type="PANTHER" id="PTHR11575">
    <property type="entry name" value="5'-NUCLEOTIDASE-RELATED"/>
    <property type="match status" value="1"/>
</dbReference>
<dbReference type="PROSITE" id="PS51257">
    <property type="entry name" value="PROKAR_LIPOPROTEIN"/>
    <property type="match status" value="1"/>
</dbReference>
<reference evidence="2" key="1">
    <citation type="submission" date="2023-09" db="EMBL/GenBank/DDBJ databases">
        <title>Flavobacterium sp. 20NA77.7 isolated from freshwater.</title>
        <authorList>
            <person name="Le V."/>
            <person name="Ko S.-R."/>
            <person name="Ahn C.-Y."/>
            <person name="Oh H.-M."/>
        </authorList>
    </citation>
    <scope>NUCLEOTIDE SEQUENCE</scope>
    <source>
        <strain evidence="2">20NA77.7</strain>
    </source>
</reference>
<dbReference type="SUPFAM" id="SSF55816">
    <property type="entry name" value="5'-nucleotidase (syn. UDP-sugar hydrolase), C-terminal domain"/>
    <property type="match status" value="1"/>
</dbReference>
<evidence type="ECO:0000313" key="2">
    <source>
        <dbReference type="EMBL" id="WMW77162.1"/>
    </source>
</evidence>
<dbReference type="Pfam" id="PF02872">
    <property type="entry name" value="5_nucleotid_C"/>
    <property type="match status" value="1"/>
</dbReference>
<organism evidence="2 3">
    <name type="scientific">Flavobacterium nakdongensis</name>
    <dbReference type="NCBI Taxonomy" id="3073563"/>
    <lineage>
        <taxon>Bacteria</taxon>
        <taxon>Pseudomonadati</taxon>
        <taxon>Bacteroidota</taxon>
        <taxon>Flavobacteriia</taxon>
        <taxon>Flavobacteriales</taxon>
        <taxon>Flavobacteriaceae</taxon>
        <taxon>Flavobacterium</taxon>
    </lineage>
</organism>
<dbReference type="EC" id="3.1.3.5" evidence="2"/>
<keyword evidence="2" id="KW-0378">Hydrolase</keyword>
<evidence type="ECO:0000313" key="3">
    <source>
        <dbReference type="Proteomes" id="UP001180481"/>
    </source>
</evidence>
<protein>
    <submittedName>
        <fullName evidence="2">5'-nucleotidase</fullName>
        <ecNumber evidence="2">3.1.3.5</ecNumber>
    </submittedName>
</protein>
<dbReference type="Proteomes" id="UP001180481">
    <property type="component" value="Chromosome"/>
</dbReference>
<dbReference type="Gene3D" id="3.90.780.10">
    <property type="entry name" value="5'-Nucleotidase, C-terminal domain"/>
    <property type="match status" value="1"/>
</dbReference>
<accession>A0ABY9R7E3</accession>
<feature type="domain" description="5'-Nucleotidase C-terminal" evidence="1">
    <location>
        <begin position="88"/>
        <end position="222"/>
    </location>
</feature>
<gene>
    <name evidence="2" type="ORF">RF683_06590</name>
</gene>
<dbReference type="InterPro" id="IPR036907">
    <property type="entry name" value="5'-Nucleotdase_C_sf"/>
</dbReference>
<dbReference type="InterPro" id="IPR006179">
    <property type="entry name" value="5_nucleotidase/apyrase"/>
</dbReference>
<dbReference type="EMBL" id="CP133721">
    <property type="protein sequence ID" value="WMW77162.1"/>
    <property type="molecule type" value="Genomic_DNA"/>
</dbReference>
<dbReference type="GO" id="GO:0008253">
    <property type="term" value="F:5'-nucleotidase activity"/>
    <property type="evidence" value="ECO:0007669"/>
    <property type="project" value="UniProtKB-EC"/>
</dbReference>
<dbReference type="PRINTS" id="PR01607">
    <property type="entry name" value="APYRASEFAMLY"/>
</dbReference>
<dbReference type="InterPro" id="IPR008334">
    <property type="entry name" value="5'-Nucleotdase_C"/>
</dbReference>
<dbReference type="RefSeq" id="WP_309531545.1">
    <property type="nucleotide sequence ID" value="NZ_CP133721.1"/>
</dbReference>
<evidence type="ECO:0000259" key="1">
    <source>
        <dbReference type="Pfam" id="PF02872"/>
    </source>
</evidence>
<name>A0ABY9R7E3_9FLAO</name>
<proteinExistence type="predicted"/>
<keyword evidence="3" id="KW-1185">Reference proteome</keyword>
<sequence>MLSKNKNTISFDTFFVTILTLSVFISCKPTSYTNYKIEGKKIPITNEFKTDPTIDAYVEPYRAHINKDLDSVLSFCPVTLDKFKGEYQTNIGDFIADACVELANPIFYKREQKNIDGAIFNHGGIRTIIPQGNVTKRTAYEVMPFENTLIVVALKGSQLQDIASYFMKEKKPHPLYGFHIYLNDKLEVTKMTVNNQPIEASKTYYVLTSDYLSNGGDNMTFFLKNEGKYDLNYKMRNVLIDYFASHKSIEALPKSRVTKE</sequence>